<protein>
    <submittedName>
        <fullName evidence="2">Uncharacterized protein</fullName>
    </submittedName>
</protein>
<name>A0ABT0HCX7_9FLAO</name>
<keyword evidence="1" id="KW-0472">Membrane</keyword>
<organism evidence="2 3">
    <name type="scientific">Psychroserpens algicola</name>
    <dbReference type="NCBI Taxonomy" id="1719034"/>
    <lineage>
        <taxon>Bacteria</taxon>
        <taxon>Pseudomonadati</taxon>
        <taxon>Bacteroidota</taxon>
        <taxon>Flavobacteriia</taxon>
        <taxon>Flavobacteriales</taxon>
        <taxon>Flavobacteriaceae</taxon>
        <taxon>Psychroserpens</taxon>
    </lineage>
</organism>
<comment type="caution">
    <text evidence="2">The sequence shown here is derived from an EMBL/GenBank/DDBJ whole genome shotgun (WGS) entry which is preliminary data.</text>
</comment>
<evidence type="ECO:0000256" key="1">
    <source>
        <dbReference type="SAM" id="Phobius"/>
    </source>
</evidence>
<gene>
    <name evidence="2" type="ORF">MUY34_16460</name>
</gene>
<accession>A0ABT0HCX7</accession>
<sequence length="392" mass="45658">MIEEFKKRIKGKDHYYLIGVYSNQDDIEYQFLEVALEADDLKIIEKHRFSSLDETFKSLLKKEYPILIHFDGDNVISRSTENKQGYRNSIVFKMNPDDFYFYEYHQDTQIFASLTRKKVVDDIIQILNDNDKFVVHLALGPFVLSQLFSVVNSTTLYSNFYAIKFTSEGLKSFEKTEEKNHQVYISEDTFSQNEIALIATFLEYKQGNQNIHFDHDFLNGNKEEQKYRKQFKQMSAFTIVFILLALFIGHQLLGHYIESLAQKESRYSISQQTVIEVNKLRDERVLKEKILESSGVIDSNFLTQYFVEIGNVVPESITISSIDIAPTIKKIKPNEKVNIDTKIINVIGESGNDEDFNTLVRNLRTISWVKKIEISSYTEEKTGNAFILKIKK</sequence>
<evidence type="ECO:0000313" key="2">
    <source>
        <dbReference type="EMBL" id="MCK8482225.1"/>
    </source>
</evidence>
<feature type="transmembrane region" description="Helical" evidence="1">
    <location>
        <begin position="236"/>
        <end position="257"/>
    </location>
</feature>
<dbReference type="EMBL" id="JALPQF010000024">
    <property type="protein sequence ID" value="MCK8482225.1"/>
    <property type="molecule type" value="Genomic_DNA"/>
</dbReference>
<dbReference type="Proteomes" id="UP001203687">
    <property type="component" value="Unassembled WGS sequence"/>
</dbReference>
<reference evidence="2" key="1">
    <citation type="submission" date="2022-04" db="EMBL/GenBank/DDBJ databases">
        <authorList>
            <person name="Ren T."/>
        </authorList>
    </citation>
    <scope>NUCLEOTIDE SEQUENCE</scope>
    <source>
        <strain evidence="2">F63249</strain>
    </source>
</reference>
<evidence type="ECO:0000313" key="3">
    <source>
        <dbReference type="Proteomes" id="UP001203687"/>
    </source>
</evidence>
<keyword evidence="1" id="KW-1133">Transmembrane helix</keyword>
<keyword evidence="3" id="KW-1185">Reference proteome</keyword>
<dbReference type="RefSeq" id="WP_248413950.1">
    <property type="nucleotide sequence ID" value="NZ_JALPQF010000024.1"/>
</dbReference>
<keyword evidence="1" id="KW-0812">Transmembrane</keyword>
<proteinExistence type="predicted"/>